<dbReference type="EMBL" id="CP002541">
    <property type="protein sequence ID" value="ADY12440.1"/>
    <property type="molecule type" value="Genomic_DNA"/>
</dbReference>
<keyword evidence="2" id="KW-1185">Reference proteome</keyword>
<dbReference type="KEGG" id="sbu:SpiBuddy_0611"/>
<protein>
    <submittedName>
        <fullName evidence="1">Uncharacterized protein</fullName>
    </submittedName>
</protein>
<dbReference type="RefSeq" id="WP_013606293.1">
    <property type="nucleotide sequence ID" value="NC_015152.1"/>
</dbReference>
<organism evidence="1 2">
    <name type="scientific">Sphaerochaeta globosa (strain ATCC BAA-1886 / DSM 22777 / Buddy)</name>
    <name type="common">Spirochaeta sp. (strain Buddy)</name>
    <dbReference type="NCBI Taxonomy" id="158189"/>
    <lineage>
        <taxon>Bacteria</taxon>
        <taxon>Pseudomonadati</taxon>
        <taxon>Spirochaetota</taxon>
        <taxon>Spirochaetia</taxon>
        <taxon>Spirochaetales</taxon>
        <taxon>Sphaerochaetaceae</taxon>
        <taxon>Sphaerochaeta</taxon>
    </lineage>
</organism>
<gene>
    <name evidence="1" type="ordered locus">SpiBuddy_0611</name>
</gene>
<dbReference type="Proteomes" id="UP000008466">
    <property type="component" value="Chromosome"/>
</dbReference>
<evidence type="ECO:0000313" key="2">
    <source>
        <dbReference type="Proteomes" id="UP000008466"/>
    </source>
</evidence>
<reference evidence="2" key="1">
    <citation type="submission" date="2011-02" db="EMBL/GenBank/DDBJ databases">
        <title>Complete sequence of Spirochaeta sp. Buddy.</title>
        <authorList>
            <person name="Lucas S."/>
            <person name="Copeland A."/>
            <person name="Lapidus A."/>
            <person name="Cheng J.-F."/>
            <person name="Goodwin L."/>
            <person name="Pitluck S."/>
            <person name="Zeytun A."/>
            <person name="Detter J.C."/>
            <person name="Han C."/>
            <person name="Tapia R."/>
            <person name="Land M."/>
            <person name="Hauser L."/>
            <person name="Kyrpides N."/>
            <person name="Ivanova N."/>
            <person name="Mikhailova N."/>
            <person name="Pagani I."/>
            <person name="Ritalahti K.M."/>
            <person name="Loeffler F.E."/>
            <person name="Woyke T."/>
        </authorList>
    </citation>
    <scope>NUCLEOTIDE SEQUENCE [LARGE SCALE GENOMIC DNA]</scope>
    <source>
        <strain evidence="2">ATCC BAA-1886 / DSM 22777 / Buddy</strain>
    </source>
</reference>
<evidence type="ECO:0000313" key="1">
    <source>
        <dbReference type="EMBL" id="ADY12440.1"/>
    </source>
</evidence>
<accession>F0RY16</accession>
<dbReference type="HOGENOM" id="CLU_2685914_0_0_12"/>
<dbReference type="AlphaFoldDB" id="F0RY16"/>
<sequence length="74" mass="8795">MKINNELDAMNLLEELNLDNASIEELKEVILHLRRQFKTRYSYLVGEWQHAKRVKSTRDGQFISKDALIKYLES</sequence>
<proteinExistence type="predicted"/>
<name>F0RY16_SPHGB</name>